<organism evidence="8 9">
    <name type="scientific">Parasitella parasitica</name>
    <dbReference type="NCBI Taxonomy" id="35722"/>
    <lineage>
        <taxon>Eukaryota</taxon>
        <taxon>Fungi</taxon>
        <taxon>Fungi incertae sedis</taxon>
        <taxon>Mucoromycota</taxon>
        <taxon>Mucoromycotina</taxon>
        <taxon>Mucoromycetes</taxon>
        <taxon>Mucorales</taxon>
        <taxon>Mucorineae</taxon>
        <taxon>Mucoraceae</taxon>
        <taxon>Parasitella</taxon>
    </lineage>
</organism>
<evidence type="ECO:0000256" key="3">
    <source>
        <dbReference type="ARBA" id="ARBA00022927"/>
    </source>
</evidence>
<dbReference type="Gene3D" id="2.60.40.640">
    <property type="match status" value="1"/>
</dbReference>
<dbReference type="GO" id="GO:0031201">
    <property type="term" value="C:SNARE complex"/>
    <property type="evidence" value="ECO:0007669"/>
    <property type="project" value="TreeGrafter"/>
</dbReference>
<dbReference type="PANTHER" id="PTHR13768">
    <property type="entry name" value="SOLUBLE NSF ATTACHMENT PROTEIN SNAP"/>
    <property type="match status" value="1"/>
</dbReference>
<dbReference type="SUPFAM" id="SSF48452">
    <property type="entry name" value="TPR-like"/>
    <property type="match status" value="1"/>
</dbReference>
<dbReference type="GO" id="GO:0005483">
    <property type="term" value="F:soluble NSF attachment protein activity"/>
    <property type="evidence" value="ECO:0007669"/>
    <property type="project" value="TreeGrafter"/>
</dbReference>
<dbReference type="GO" id="GO:0019905">
    <property type="term" value="F:syntaxin binding"/>
    <property type="evidence" value="ECO:0007669"/>
    <property type="project" value="TreeGrafter"/>
</dbReference>
<keyword evidence="2" id="KW-0813">Transport</keyword>
<feature type="domain" description="Arrestin-like N-terminal" evidence="6">
    <location>
        <begin position="351"/>
        <end position="483"/>
    </location>
</feature>
<evidence type="ECO:0000256" key="5">
    <source>
        <dbReference type="SAM" id="MobiDB-lite"/>
    </source>
</evidence>
<gene>
    <name evidence="8" type="primary">PARPA_11129.1 scaffold 42800</name>
</gene>
<dbReference type="Pfam" id="PF00339">
    <property type="entry name" value="Arrestin_N"/>
    <property type="match status" value="1"/>
</dbReference>
<keyword evidence="4" id="KW-0175">Coiled coil</keyword>
<dbReference type="PRINTS" id="PR00448">
    <property type="entry name" value="NSFATTACHMNT"/>
</dbReference>
<dbReference type="GO" id="GO:0006886">
    <property type="term" value="P:intracellular protein transport"/>
    <property type="evidence" value="ECO:0007669"/>
    <property type="project" value="InterPro"/>
</dbReference>
<evidence type="ECO:0000313" key="8">
    <source>
        <dbReference type="EMBL" id="CEP16850.1"/>
    </source>
</evidence>
<dbReference type="Pfam" id="PF02752">
    <property type="entry name" value="Arrestin_C"/>
    <property type="match status" value="1"/>
</dbReference>
<proteinExistence type="inferred from homology"/>
<accession>A0A0B7NMT9</accession>
<evidence type="ECO:0000259" key="6">
    <source>
        <dbReference type="Pfam" id="PF00339"/>
    </source>
</evidence>
<keyword evidence="9" id="KW-1185">Reference proteome</keyword>
<dbReference type="STRING" id="35722.A0A0B7NMT9"/>
<feature type="compositionally biased region" description="Polar residues" evidence="5">
    <location>
        <begin position="272"/>
        <end position="281"/>
    </location>
</feature>
<evidence type="ECO:0000313" key="9">
    <source>
        <dbReference type="Proteomes" id="UP000054107"/>
    </source>
</evidence>
<dbReference type="EMBL" id="LN733372">
    <property type="protein sequence ID" value="CEP16850.1"/>
    <property type="molecule type" value="Genomic_DNA"/>
</dbReference>
<dbReference type="Gene3D" id="1.25.40.10">
    <property type="entry name" value="Tetratricopeptide repeat domain"/>
    <property type="match status" value="2"/>
</dbReference>
<dbReference type="PANTHER" id="PTHR13768:SF8">
    <property type="entry name" value="ALPHA-SOLUBLE NSF ATTACHMENT PROTEIN"/>
    <property type="match status" value="1"/>
</dbReference>
<reference evidence="8 9" key="1">
    <citation type="submission" date="2014-09" db="EMBL/GenBank/DDBJ databases">
        <authorList>
            <person name="Ellenberger Sabrina"/>
        </authorList>
    </citation>
    <scope>NUCLEOTIDE SEQUENCE [LARGE SCALE GENOMIC DNA]</scope>
    <source>
        <strain evidence="8 9">CBS 412.66</strain>
    </source>
</reference>
<keyword evidence="3" id="KW-0653">Protein transport</keyword>
<dbReference type="CDD" id="cd15832">
    <property type="entry name" value="SNAP"/>
    <property type="match status" value="1"/>
</dbReference>
<feature type="compositionally biased region" description="Polar residues" evidence="5">
    <location>
        <begin position="305"/>
        <end position="316"/>
    </location>
</feature>
<dbReference type="InterPro" id="IPR000744">
    <property type="entry name" value="NSF_attach"/>
</dbReference>
<feature type="coiled-coil region" evidence="4">
    <location>
        <begin position="160"/>
        <end position="187"/>
    </location>
</feature>
<feature type="region of interest" description="Disordered" evidence="5">
    <location>
        <begin position="253"/>
        <end position="350"/>
    </location>
</feature>
<dbReference type="Proteomes" id="UP000054107">
    <property type="component" value="Unassembled WGS sequence"/>
</dbReference>
<dbReference type="GO" id="GO:0005774">
    <property type="term" value="C:vacuolar membrane"/>
    <property type="evidence" value="ECO:0007669"/>
    <property type="project" value="TreeGrafter"/>
</dbReference>
<evidence type="ECO:0000256" key="2">
    <source>
        <dbReference type="ARBA" id="ARBA00022448"/>
    </source>
</evidence>
<evidence type="ECO:0000259" key="7">
    <source>
        <dbReference type="Pfam" id="PF02752"/>
    </source>
</evidence>
<comment type="similarity">
    <text evidence="1">Belongs to the SNAP family.</text>
</comment>
<protein>
    <submittedName>
        <fullName evidence="8">Uncharacterized protein</fullName>
    </submittedName>
</protein>
<evidence type="ECO:0000256" key="1">
    <source>
        <dbReference type="ARBA" id="ARBA00010050"/>
    </source>
</evidence>
<feature type="compositionally biased region" description="Low complexity" evidence="5">
    <location>
        <begin position="282"/>
        <end position="304"/>
    </location>
</feature>
<feature type="domain" description="Arrestin C-terminal-like" evidence="7">
    <location>
        <begin position="525"/>
        <end position="660"/>
    </location>
</feature>
<name>A0A0B7NMT9_9FUNG</name>
<dbReference type="AlphaFoldDB" id="A0A0B7NMT9"/>
<dbReference type="InterPro" id="IPR011990">
    <property type="entry name" value="TPR-like_helical_dom_sf"/>
</dbReference>
<dbReference type="InterPro" id="IPR011022">
    <property type="entry name" value="Arrestin_C-like"/>
</dbReference>
<dbReference type="Pfam" id="PF14938">
    <property type="entry name" value="SNAP"/>
    <property type="match status" value="1"/>
</dbReference>
<dbReference type="InterPro" id="IPR014752">
    <property type="entry name" value="Arrestin-like_C"/>
</dbReference>
<evidence type="ECO:0000256" key="4">
    <source>
        <dbReference type="SAM" id="Coils"/>
    </source>
</evidence>
<dbReference type="GO" id="GO:0035494">
    <property type="term" value="P:SNARE complex disassembly"/>
    <property type="evidence" value="ECO:0007669"/>
    <property type="project" value="TreeGrafter"/>
</dbReference>
<dbReference type="InterPro" id="IPR011021">
    <property type="entry name" value="Arrestin-like_N"/>
</dbReference>
<sequence length="774" mass="87946">MSEHQAHDLISQAEKKLNSWTWFNSANKQEDAAEIYEKAGNTFKLAQRWHDAGNAYFKAAELYRTAPDLQYESSKSFENAARCLKRIDARAAIEALEFAIEIDKTSSNFRNAAKHHQEIAEIYESEIIDLNGAKDNWKKASDLYLADDSQAMINKCLLKVAHFAAQLEQYNEAIDNFERVATDSMDNQLTKWSIKEYFLKAGILGCLENGDQELFNQKVFEFDQMTKLDNWKISILLKIKKSMDLSILPSLSSTSIPMPPPQSHTPTHPTHLNPSQDLLSANNGRRNSQSQLSSSAPSFGSFLNGQHQSSNNNDPLSNRSSTSSNRRRDSSAAGTSIRRESMTPSNSPMLTVEFDGGNHVIIRPNRIIRGKVILNLYERTHVTRIRIKFRAEEAAMVKVDEGGADGKGEWIHEMITTYFETEWKLHGQEASPYSQCAWDEIEPGHYEYPFALKFPNVNYPPSMEEPAGFGIRYIWTAQVDGPALQSGLKSREYITPYRPIIVSIADKEWVYKTTLMKGKNQALAEVQAKLFKQTYCPDEPFKMQLNMMILHSDSKITSIAYRFRKHHEGKMLVQQGTAFRENIRTVIQDVVTLSATSDLTQLSEIIKFDVPTRLVSPSFLSRHTRVHYDLCFQVTIEQGHLFKTSHVNEFAIPLTIANLPYNQLLRIPDLTAIQHYRQSTECPLFFDPALEEPPAPQGLPSELIGPLTAALMSPNSSEEQPPSYFSLPELPPQFELKKERKERTVFMTRQARGSYHGQDLGEATVIPGLYDEDW</sequence>
<dbReference type="OrthoDB" id="9984275at2759"/>